<accession>A0A562VN22</accession>
<dbReference type="SUPFAM" id="SSF53756">
    <property type="entry name" value="UDP-Glycosyltransferase/glycogen phosphorylase"/>
    <property type="match status" value="1"/>
</dbReference>
<keyword evidence="2 3" id="KW-0808">Transferase</keyword>
<dbReference type="PANTHER" id="PTHR30160:SF1">
    <property type="entry name" value="LIPOPOLYSACCHARIDE 1,2-N-ACETYLGLUCOSAMINETRANSFERASE-RELATED"/>
    <property type="match status" value="1"/>
</dbReference>
<protein>
    <submittedName>
        <fullName evidence="3">Heptosyltransferase-3</fullName>
    </submittedName>
</protein>
<reference evidence="3 4" key="1">
    <citation type="submission" date="2019-07" db="EMBL/GenBank/DDBJ databases">
        <title>Genomic Encyclopedia of Archaeal and Bacterial Type Strains, Phase II (KMG-II): from individual species to whole genera.</title>
        <authorList>
            <person name="Goeker M."/>
        </authorList>
    </citation>
    <scope>NUCLEOTIDE SEQUENCE [LARGE SCALE GENOMIC DNA]</scope>
    <source>
        <strain evidence="3 4">ATCC BAA-1139</strain>
    </source>
</reference>
<dbReference type="InterPro" id="IPR002201">
    <property type="entry name" value="Glyco_trans_9"/>
</dbReference>
<comment type="caution">
    <text evidence="3">The sequence shown here is derived from an EMBL/GenBank/DDBJ whole genome shotgun (WGS) entry which is preliminary data.</text>
</comment>
<dbReference type="EMBL" id="VLLN01000010">
    <property type="protein sequence ID" value="TWJ19288.1"/>
    <property type="molecule type" value="Genomic_DNA"/>
</dbReference>
<sequence>MNSSPETILIVCIRLIGDVILTTPLIGLLKEAYPEAAIDLLVGKGTGEFLEKDPRIRRVHYSEKGGTGYFREIFRKYDLAINMNASDRGNIAVLFAGRTTRVGFYQGWGGGWRNLWKRLFFTHPIPFPGYMHVARISQLVSEGLGHRVERLEAKVYWDAADQTAVTETLRTLDVIGSYFVIHPFARWDYKYWRMERFAEVSDALVDRYGLQPVWTSSPDAREIELLGQAALLCRHRPALITGEFSLNRMACLLASATFYLGLDTAVSHLAATVGVPMVALYGPTFAERWSPWNNSGPAAQQCPALRGNQQCGSMVLLQSDEECVPCGNAGCGDLGGESRCLAAIGTEDVLAAAERLLAGKEQACNR</sequence>
<evidence type="ECO:0000313" key="4">
    <source>
        <dbReference type="Proteomes" id="UP000319449"/>
    </source>
</evidence>
<evidence type="ECO:0000256" key="2">
    <source>
        <dbReference type="ARBA" id="ARBA00022679"/>
    </source>
</evidence>
<gene>
    <name evidence="3" type="ORF">JN12_01979</name>
</gene>
<evidence type="ECO:0000256" key="1">
    <source>
        <dbReference type="ARBA" id="ARBA00022676"/>
    </source>
</evidence>
<dbReference type="AlphaFoldDB" id="A0A562VN22"/>
<dbReference type="PANTHER" id="PTHR30160">
    <property type="entry name" value="TETRAACYLDISACCHARIDE 4'-KINASE-RELATED"/>
    <property type="match status" value="1"/>
</dbReference>
<dbReference type="RefSeq" id="WP_145021979.1">
    <property type="nucleotide sequence ID" value="NZ_VLLN01000010.1"/>
</dbReference>
<dbReference type="CDD" id="cd03789">
    <property type="entry name" value="GT9_LPS_heptosyltransferase"/>
    <property type="match status" value="1"/>
</dbReference>
<dbReference type="InterPro" id="IPR051199">
    <property type="entry name" value="LPS_LOS_Heptosyltrfase"/>
</dbReference>
<dbReference type="Gene3D" id="3.40.50.2000">
    <property type="entry name" value="Glycogen Phosphorylase B"/>
    <property type="match status" value="2"/>
</dbReference>
<dbReference type="OrthoDB" id="9760688at2"/>
<dbReference type="GO" id="GO:0005829">
    <property type="term" value="C:cytosol"/>
    <property type="evidence" value="ECO:0007669"/>
    <property type="project" value="TreeGrafter"/>
</dbReference>
<evidence type="ECO:0000313" key="3">
    <source>
        <dbReference type="EMBL" id="TWJ19288.1"/>
    </source>
</evidence>
<keyword evidence="4" id="KW-1185">Reference proteome</keyword>
<dbReference type="Proteomes" id="UP000319449">
    <property type="component" value="Unassembled WGS sequence"/>
</dbReference>
<name>A0A562VN22_9BACT</name>
<dbReference type="GO" id="GO:0009244">
    <property type="term" value="P:lipopolysaccharide core region biosynthetic process"/>
    <property type="evidence" value="ECO:0007669"/>
    <property type="project" value="TreeGrafter"/>
</dbReference>
<organism evidence="3 4">
    <name type="scientific">Geobacter argillaceus</name>
    <dbReference type="NCBI Taxonomy" id="345631"/>
    <lineage>
        <taxon>Bacteria</taxon>
        <taxon>Pseudomonadati</taxon>
        <taxon>Thermodesulfobacteriota</taxon>
        <taxon>Desulfuromonadia</taxon>
        <taxon>Geobacterales</taxon>
        <taxon>Geobacteraceae</taxon>
        <taxon>Geobacter</taxon>
    </lineage>
</organism>
<proteinExistence type="predicted"/>
<keyword evidence="1" id="KW-0328">Glycosyltransferase</keyword>
<dbReference type="GO" id="GO:0008713">
    <property type="term" value="F:ADP-heptose-lipopolysaccharide heptosyltransferase activity"/>
    <property type="evidence" value="ECO:0007669"/>
    <property type="project" value="TreeGrafter"/>
</dbReference>
<dbReference type="Pfam" id="PF01075">
    <property type="entry name" value="Glyco_transf_9"/>
    <property type="match status" value="1"/>
</dbReference>